<feature type="transmembrane region" description="Helical" evidence="1">
    <location>
        <begin position="32"/>
        <end position="53"/>
    </location>
</feature>
<dbReference type="OrthoDB" id="2440739at2"/>
<reference evidence="2 3" key="1">
    <citation type="submission" date="2013-08" db="EMBL/GenBank/DDBJ databases">
        <authorList>
            <person name="Huang J."/>
            <person name="Wang G."/>
        </authorList>
    </citation>
    <scope>NUCLEOTIDE SEQUENCE [LARGE SCALE GENOMIC DNA]</scope>
    <source>
        <strain evidence="2 3">BH030004</strain>
    </source>
</reference>
<dbReference type="InterPro" id="IPR021324">
    <property type="entry name" value="DUF2929"/>
</dbReference>
<keyword evidence="1" id="KW-1133">Transmembrane helix</keyword>
<dbReference type="Pfam" id="PF11151">
    <property type="entry name" value="DUF2929"/>
    <property type="match status" value="1"/>
</dbReference>
<proteinExistence type="predicted"/>
<comment type="caution">
    <text evidence="2">The sequence shown here is derived from an EMBL/GenBank/DDBJ whole genome shotgun (WGS) entry which is preliminary data.</text>
</comment>
<protein>
    <submittedName>
        <fullName evidence="2">Uncharacterized protein</fullName>
    </submittedName>
</protein>
<sequence length="58" mass="6255">MRLLWTIIWSFLLSSMVTYVVSSMQGGSFTWSAVIASTVAFVLAVVALGEGALKEEAE</sequence>
<dbReference type="RefSeq" id="WP_081673076.1">
    <property type="nucleotide sequence ID" value="NZ_AVPF01000034.1"/>
</dbReference>
<keyword evidence="1" id="KW-0812">Transmembrane</keyword>
<organism evidence="2 3">
    <name type="scientific">Pontibacillus marinus BH030004 = DSM 16465</name>
    <dbReference type="NCBI Taxonomy" id="1385511"/>
    <lineage>
        <taxon>Bacteria</taxon>
        <taxon>Bacillati</taxon>
        <taxon>Bacillota</taxon>
        <taxon>Bacilli</taxon>
        <taxon>Bacillales</taxon>
        <taxon>Bacillaceae</taxon>
        <taxon>Pontibacillus</taxon>
    </lineage>
</organism>
<name>A0A0A5HR27_9BACI</name>
<evidence type="ECO:0000313" key="3">
    <source>
        <dbReference type="Proteomes" id="UP000030403"/>
    </source>
</evidence>
<dbReference type="Proteomes" id="UP000030403">
    <property type="component" value="Unassembled WGS sequence"/>
</dbReference>
<dbReference type="AlphaFoldDB" id="A0A0A5HR27"/>
<evidence type="ECO:0000256" key="1">
    <source>
        <dbReference type="SAM" id="Phobius"/>
    </source>
</evidence>
<accession>A0A0A5HR27</accession>
<evidence type="ECO:0000313" key="2">
    <source>
        <dbReference type="EMBL" id="KGX86042.1"/>
    </source>
</evidence>
<keyword evidence="3" id="KW-1185">Reference proteome</keyword>
<dbReference type="eggNOG" id="ENOG5030MDJ">
    <property type="taxonomic scope" value="Bacteria"/>
</dbReference>
<dbReference type="EMBL" id="AVPF01000034">
    <property type="protein sequence ID" value="KGX86042.1"/>
    <property type="molecule type" value="Genomic_DNA"/>
</dbReference>
<keyword evidence="1" id="KW-0472">Membrane</keyword>
<gene>
    <name evidence="2" type="ORF">N783_12825</name>
</gene>